<name>A0ABV0M1A1_9HYPH</name>
<dbReference type="Pfam" id="PF04883">
    <property type="entry name" value="HK97-gp10_like"/>
    <property type="match status" value="1"/>
</dbReference>
<feature type="region of interest" description="Disordered" evidence="1">
    <location>
        <begin position="46"/>
        <end position="73"/>
    </location>
</feature>
<gene>
    <name evidence="2" type="ORF">ABK249_11930</name>
</gene>
<feature type="region of interest" description="Disordered" evidence="1">
    <location>
        <begin position="1"/>
        <end position="21"/>
    </location>
</feature>
<dbReference type="Proteomes" id="UP001496627">
    <property type="component" value="Unassembled WGS sequence"/>
</dbReference>
<feature type="compositionally biased region" description="Polar residues" evidence="1">
    <location>
        <begin position="9"/>
        <end position="21"/>
    </location>
</feature>
<organism evidence="2 3">
    <name type="scientific">Neorhizobium phenanthreniclasticum</name>
    <dbReference type="NCBI Taxonomy" id="3157917"/>
    <lineage>
        <taxon>Bacteria</taxon>
        <taxon>Pseudomonadati</taxon>
        <taxon>Pseudomonadota</taxon>
        <taxon>Alphaproteobacteria</taxon>
        <taxon>Hyphomicrobiales</taxon>
        <taxon>Rhizobiaceae</taxon>
        <taxon>Rhizobium/Agrobacterium group</taxon>
        <taxon>Neorhizobium</taxon>
    </lineage>
</organism>
<sequence length="140" mass="15242">MADDGGLSRFQQRMSKIPQTVRETVQPALVKSADEVADMQRQLAPVDSGDLRESITVTPPGQATPAYSQPGGSRAANELEALVTVGNTDVRYPHLVEYGTSDTPAQPFFWPGFRLTRQRAASRIKRAISTAVKKNWGSGK</sequence>
<protein>
    <submittedName>
        <fullName evidence="2">HK97-gp10 family putative phage morphogenesis protein</fullName>
    </submittedName>
</protein>
<dbReference type="InterPro" id="IPR010064">
    <property type="entry name" value="HK97-gp10_tail"/>
</dbReference>
<reference evidence="2 3" key="1">
    <citation type="submission" date="2024-05" db="EMBL/GenBank/DDBJ databases">
        <title>Neorhizobium sp. Rsf11, a plant growth promoting and heavy metal resistant PAH-degrader.</title>
        <authorList>
            <person name="Golubev S.N."/>
            <person name="Muratova A.Y."/>
            <person name="Markelova M.I."/>
        </authorList>
    </citation>
    <scope>NUCLEOTIDE SEQUENCE [LARGE SCALE GENOMIC DNA]</scope>
    <source>
        <strain evidence="2 3">Rsf11</strain>
    </source>
</reference>
<evidence type="ECO:0000313" key="2">
    <source>
        <dbReference type="EMBL" id="MEQ1405643.1"/>
    </source>
</evidence>
<feature type="compositionally biased region" description="Polar residues" evidence="1">
    <location>
        <begin position="55"/>
        <end position="71"/>
    </location>
</feature>
<dbReference type="EMBL" id="JBEAAL010000007">
    <property type="protein sequence ID" value="MEQ1405643.1"/>
    <property type="molecule type" value="Genomic_DNA"/>
</dbReference>
<keyword evidence="3" id="KW-1185">Reference proteome</keyword>
<comment type="caution">
    <text evidence="2">The sequence shown here is derived from an EMBL/GenBank/DDBJ whole genome shotgun (WGS) entry which is preliminary data.</text>
</comment>
<evidence type="ECO:0000313" key="3">
    <source>
        <dbReference type="Proteomes" id="UP001496627"/>
    </source>
</evidence>
<dbReference type="RefSeq" id="WP_348862952.1">
    <property type="nucleotide sequence ID" value="NZ_JBEAAL010000007.1"/>
</dbReference>
<evidence type="ECO:0000256" key="1">
    <source>
        <dbReference type="SAM" id="MobiDB-lite"/>
    </source>
</evidence>
<accession>A0ABV0M1A1</accession>
<proteinExistence type="predicted"/>
<dbReference type="NCBIfam" id="TIGR01725">
    <property type="entry name" value="phge_HK97_gp10"/>
    <property type="match status" value="1"/>
</dbReference>